<evidence type="ECO:0000256" key="1">
    <source>
        <dbReference type="ARBA" id="ARBA00004651"/>
    </source>
</evidence>
<evidence type="ECO:0000256" key="5">
    <source>
        <dbReference type="ARBA" id="ARBA00022989"/>
    </source>
</evidence>
<organism evidence="8 9">
    <name type="scientific">Agaribacillus aureus</name>
    <dbReference type="NCBI Taxonomy" id="3051825"/>
    <lineage>
        <taxon>Bacteria</taxon>
        <taxon>Pseudomonadati</taxon>
        <taxon>Bacteroidota</taxon>
        <taxon>Cytophagia</taxon>
        <taxon>Cytophagales</taxon>
        <taxon>Splendidivirgaceae</taxon>
        <taxon>Agaribacillus</taxon>
    </lineage>
</organism>
<evidence type="ECO:0000256" key="6">
    <source>
        <dbReference type="ARBA" id="ARBA00023136"/>
    </source>
</evidence>
<dbReference type="Pfam" id="PF07681">
    <property type="entry name" value="DoxX"/>
    <property type="match status" value="1"/>
</dbReference>
<gene>
    <name evidence="8" type="ORF">QQ020_03395</name>
</gene>
<feature type="transmembrane region" description="Helical" evidence="7">
    <location>
        <begin position="52"/>
        <end position="73"/>
    </location>
</feature>
<keyword evidence="5 7" id="KW-1133">Transmembrane helix</keyword>
<dbReference type="InterPro" id="IPR032808">
    <property type="entry name" value="DoxX"/>
</dbReference>
<dbReference type="EMBL" id="JAUJEB010000001">
    <property type="protein sequence ID" value="MDN5211072.1"/>
    <property type="molecule type" value="Genomic_DNA"/>
</dbReference>
<evidence type="ECO:0000256" key="2">
    <source>
        <dbReference type="ARBA" id="ARBA00006679"/>
    </source>
</evidence>
<dbReference type="PANTHER" id="PTHR33452">
    <property type="entry name" value="OXIDOREDUCTASE CATD-RELATED"/>
    <property type="match status" value="1"/>
</dbReference>
<keyword evidence="4 7" id="KW-0812">Transmembrane</keyword>
<keyword evidence="6 7" id="KW-0472">Membrane</keyword>
<sequence length="135" mass="15325">MRTKGFLYNSYENFGIFILRATVGSLMLLGHGMPNLMNFYQSYDTFPDPLGIGNEISFFITIFTEVICSMALILGLFTRLAVIPIIITMLITMLVINIDDPWPKKELAIVYLLPYITLYFTGSGEYSMDKGVLDR</sequence>
<keyword evidence="3" id="KW-1003">Cell membrane</keyword>
<evidence type="ECO:0000256" key="7">
    <source>
        <dbReference type="SAM" id="Phobius"/>
    </source>
</evidence>
<feature type="transmembrane region" description="Helical" evidence="7">
    <location>
        <begin position="12"/>
        <end position="32"/>
    </location>
</feature>
<comment type="caution">
    <text evidence="8">The sequence shown here is derived from an EMBL/GenBank/DDBJ whole genome shotgun (WGS) entry which is preliminary data.</text>
</comment>
<reference evidence="8" key="1">
    <citation type="submission" date="2023-06" db="EMBL/GenBank/DDBJ databases">
        <title>Genomic of Agaribacillus aureum.</title>
        <authorList>
            <person name="Wang G."/>
        </authorList>
    </citation>
    <scope>NUCLEOTIDE SEQUENCE</scope>
    <source>
        <strain evidence="8">BMA12</strain>
    </source>
</reference>
<evidence type="ECO:0000256" key="3">
    <source>
        <dbReference type="ARBA" id="ARBA00022475"/>
    </source>
</evidence>
<name>A0ABT8L011_9BACT</name>
<dbReference type="PANTHER" id="PTHR33452:SF1">
    <property type="entry name" value="INNER MEMBRANE PROTEIN YPHA-RELATED"/>
    <property type="match status" value="1"/>
</dbReference>
<feature type="transmembrane region" description="Helical" evidence="7">
    <location>
        <begin position="108"/>
        <end position="128"/>
    </location>
</feature>
<dbReference type="RefSeq" id="WP_346756408.1">
    <property type="nucleotide sequence ID" value="NZ_JAUJEB010000001.1"/>
</dbReference>
<comment type="subcellular location">
    <subcellularLocation>
        <location evidence="1">Cell membrane</location>
        <topology evidence="1">Multi-pass membrane protein</topology>
    </subcellularLocation>
</comment>
<accession>A0ABT8L011</accession>
<proteinExistence type="inferred from homology"/>
<protein>
    <submittedName>
        <fullName evidence="8">DoxX family protein</fullName>
    </submittedName>
</protein>
<feature type="transmembrane region" description="Helical" evidence="7">
    <location>
        <begin position="80"/>
        <end position="96"/>
    </location>
</feature>
<keyword evidence="9" id="KW-1185">Reference proteome</keyword>
<evidence type="ECO:0000313" key="9">
    <source>
        <dbReference type="Proteomes" id="UP001172083"/>
    </source>
</evidence>
<dbReference type="Proteomes" id="UP001172083">
    <property type="component" value="Unassembled WGS sequence"/>
</dbReference>
<comment type="similarity">
    <text evidence="2">Belongs to the DoxX family.</text>
</comment>
<dbReference type="InterPro" id="IPR051907">
    <property type="entry name" value="DoxX-like_oxidoreductase"/>
</dbReference>
<evidence type="ECO:0000313" key="8">
    <source>
        <dbReference type="EMBL" id="MDN5211072.1"/>
    </source>
</evidence>
<evidence type="ECO:0000256" key="4">
    <source>
        <dbReference type="ARBA" id="ARBA00022692"/>
    </source>
</evidence>